<proteinExistence type="predicted"/>
<feature type="transmembrane region" description="Helical" evidence="1">
    <location>
        <begin position="12"/>
        <end position="38"/>
    </location>
</feature>
<evidence type="ECO:0000256" key="1">
    <source>
        <dbReference type="SAM" id="Phobius"/>
    </source>
</evidence>
<reference evidence="2" key="1">
    <citation type="submission" date="2021-05" db="EMBL/GenBank/DDBJ databases">
        <authorList>
            <person name="Pietrasiak N."/>
            <person name="Ward R."/>
            <person name="Stajich J.E."/>
            <person name="Kurbessoian T."/>
        </authorList>
    </citation>
    <scope>NUCLEOTIDE SEQUENCE</scope>
    <source>
        <strain evidence="2">HA4357-MV3</strain>
    </source>
</reference>
<comment type="caution">
    <text evidence="2">The sequence shown here is derived from an EMBL/GenBank/DDBJ whole genome shotgun (WGS) entry which is preliminary data.</text>
</comment>
<name>A0A9E3H984_9NOST</name>
<dbReference type="AlphaFoldDB" id="A0A9E3H984"/>
<accession>A0A9E3H984</accession>
<dbReference type="EMBL" id="JAHHHW010000098">
    <property type="protein sequence ID" value="MBW4433128.1"/>
    <property type="molecule type" value="Genomic_DNA"/>
</dbReference>
<keyword evidence="1" id="KW-0812">Transmembrane</keyword>
<reference evidence="2" key="2">
    <citation type="journal article" date="2022" name="Microbiol. Resour. Announc.">
        <title>Metagenome Sequencing to Explore Phylogenomics of Terrestrial Cyanobacteria.</title>
        <authorList>
            <person name="Ward R.D."/>
            <person name="Stajich J.E."/>
            <person name="Johansen J.R."/>
            <person name="Huntemann M."/>
            <person name="Clum A."/>
            <person name="Foster B."/>
            <person name="Foster B."/>
            <person name="Roux S."/>
            <person name="Palaniappan K."/>
            <person name="Varghese N."/>
            <person name="Mukherjee S."/>
            <person name="Reddy T.B.K."/>
            <person name="Daum C."/>
            <person name="Copeland A."/>
            <person name="Chen I.A."/>
            <person name="Ivanova N.N."/>
            <person name="Kyrpides N.C."/>
            <person name="Shapiro N."/>
            <person name="Eloe-Fadrosh E.A."/>
            <person name="Pietrasiak N."/>
        </authorList>
    </citation>
    <scope>NUCLEOTIDE SEQUENCE</scope>
    <source>
        <strain evidence="2">HA4357-MV3</strain>
    </source>
</reference>
<evidence type="ECO:0000313" key="3">
    <source>
        <dbReference type="Proteomes" id="UP000813215"/>
    </source>
</evidence>
<keyword evidence="1" id="KW-0472">Membrane</keyword>
<keyword evidence="1" id="KW-1133">Transmembrane helix</keyword>
<dbReference type="Proteomes" id="UP000813215">
    <property type="component" value="Unassembled WGS sequence"/>
</dbReference>
<organism evidence="2 3">
    <name type="scientific">Pelatocladus maniniholoensis HA4357-MV3</name>
    <dbReference type="NCBI Taxonomy" id="1117104"/>
    <lineage>
        <taxon>Bacteria</taxon>
        <taxon>Bacillati</taxon>
        <taxon>Cyanobacteriota</taxon>
        <taxon>Cyanophyceae</taxon>
        <taxon>Nostocales</taxon>
        <taxon>Nostocaceae</taxon>
        <taxon>Pelatocladus</taxon>
    </lineage>
</organism>
<sequence>MKRSLPKRRYASAQLVQIAIIVFIFLGSIGIVGVGFVFRQAFNNNNQVKTIQDASRYQEIRQKLWLNQNQVRHFPYKIPANALNVRLAYSRGFLQGNNNNFFQLRLKLPQEQINNLHNQYEAIAKHKYIGGNTNIHANLPNGVPTTFFYTSNSKEDSFPNSYEILVLGANDRSSSDFKWNHGDSYGVAINVSASEIIYWAEEW</sequence>
<gene>
    <name evidence="2" type="ORF">KME28_15725</name>
</gene>
<protein>
    <submittedName>
        <fullName evidence="2">Uncharacterized protein</fullName>
    </submittedName>
</protein>
<evidence type="ECO:0000313" key="2">
    <source>
        <dbReference type="EMBL" id="MBW4433128.1"/>
    </source>
</evidence>